<reference evidence="3 4" key="1">
    <citation type="submission" date="2018-09" db="EMBL/GenBank/DDBJ databases">
        <title>Arachidicoccus sp. nov., a bacterium isolated from soil.</title>
        <authorList>
            <person name="Weon H.-Y."/>
            <person name="Kwon S.-W."/>
            <person name="Lee S.A."/>
        </authorList>
    </citation>
    <scope>NUCLEOTIDE SEQUENCE [LARGE SCALE GENOMIC DNA]</scope>
    <source>
        <strain evidence="3 4">KIS59-12</strain>
    </source>
</reference>
<comment type="similarity">
    <text evidence="1">Belongs to the AHA1 family.</text>
</comment>
<gene>
    <name evidence="3" type="ORF">D6B99_15500</name>
</gene>
<dbReference type="KEGG" id="ark:D6B99_15500"/>
<sequence length="148" mass="16901">MNQKDFSTTIVVTQTPEQVFKAINNPCDWWAGEIEGDSSKLNDEFSYRYKEIHYSKQRVIEMIPNRKVVWLITESNLNFTKDPSEWTGTKVSFEIVDKDGETELRFSHLGLIPEVECFDACSGAWTQLIQQGLFSLITKGESAQISLG</sequence>
<protein>
    <submittedName>
        <fullName evidence="3">SRPBCC domain-containing protein</fullName>
    </submittedName>
</protein>
<dbReference type="InterPro" id="IPR023393">
    <property type="entry name" value="START-like_dom_sf"/>
</dbReference>
<dbReference type="Proteomes" id="UP000266118">
    <property type="component" value="Chromosome"/>
</dbReference>
<evidence type="ECO:0000313" key="4">
    <source>
        <dbReference type="Proteomes" id="UP000266118"/>
    </source>
</evidence>
<feature type="domain" description="Activator of Hsp90 ATPase homologue 1/2-like C-terminal" evidence="2">
    <location>
        <begin position="15"/>
        <end position="130"/>
    </location>
</feature>
<proteinExistence type="inferred from homology"/>
<dbReference type="Pfam" id="PF08327">
    <property type="entry name" value="AHSA1"/>
    <property type="match status" value="1"/>
</dbReference>
<keyword evidence="4" id="KW-1185">Reference proteome</keyword>
<evidence type="ECO:0000313" key="3">
    <source>
        <dbReference type="EMBL" id="AYD48889.1"/>
    </source>
</evidence>
<dbReference type="AlphaFoldDB" id="A0A386HTA2"/>
<evidence type="ECO:0000259" key="2">
    <source>
        <dbReference type="Pfam" id="PF08327"/>
    </source>
</evidence>
<organism evidence="3 4">
    <name type="scientific">Arachidicoccus soli</name>
    <dbReference type="NCBI Taxonomy" id="2341117"/>
    <lineage>
        <taxon>Bacteria</taxon>
        <taxon>Pseudomonadati</taxon>
        <taxon>Bacteroidota</taxon>
        <taxon>Chitinophagia</taxon>
        <taxon>Chitinophagales</taxon>
        <taxon>Chitinophagaceae</taxon>
        <taxon>Arachidicoccus</taxon>
    </lineage>
</organism>
<dbReference type="InterPro" id="IPR013538">
    <property type="entry name" value="ASHA1/2-like_C"/>
</dbReference>
<accession>A0A386HTA2</accession>
<dbReference type="Gene3D" id="3.30.530.20">
    <property type="match status" value="1"/>
</dbReference>
<evidence type="ECO:0000256" key="1">
    <source>
        <dbReference type="ARBA" id="ARBA00006817"/>
    </source>
</evidence>
<dbReference type="SUPFAM" id="SSF55961">
    <property type="entry name" value="Bet v1-like"/>
    <property type="match status" value="1"/>
</dbReference>
<dbReference type="CDD" id="cd07814">
    <property type="entry name" value="SRPBCC_CalC_Aha1-like"/>
    <property type="match status" value="1"/>
</dbReference>
<dbReference type="RefSeq" id="WP_119990072.1">
    <property type="nucleotide sequence ID" value="NZ_CP032489.1"/>
</dbReference>
<dbReference type="OrthoDB" id="287565at2"/>
<name>A0A386HTA2_9BACT</name>
<dbReference type="EMBL" id="CP032489">
    <property type="protein sequence ID" value="AYD48889.1"/>
    <property type="molecule type" value="Genomic_DNA"/>
</dbReference>